<sequence length="678" mass="69637">MKRFLIIVAAILVILVAAVVALPFVVPKSAMVDFVVAKMEEATGRKVTVGGEPEFSVFPDVTLSINQVSLSNFEGGSTENMAEIRSADIKVDLMAALSGEVVVRRFVLVEPVIVIEKNAEGRFNFDFGGATAAAGDGEKLERSGESGGGDLVLSLDDFRMENATVVYIDAQTGERHDISGLNTTMSLPSMSGPFDMTADAEWRGRRVNIVAHVDDPSAITAGRQTAINTEVSSDDLFSIAFNGAATAGAAPEAAGRGAVSVANVAELLAWADIALGPDVRLPGTLSLEGDMTASPTRLAIAEAAILFDKNRIEGSIAAELSGQRPAVTAELTAGDLDFRAYLPEGGGATAPGGDGAAPAGSADWSDDPIDLSALGAADVDLSLKASSITTGMLDVGATDIAVTGRGNGAEVTLRQLALYEGNATGSAKIDLRGAEPGMSVKLELAGVQARPALQQFADFGDFLGTVNADFDLTTRGNTERKLVSALNGAGRITVTDGAIIGYNLAAAVRNVSTGGLDMTYDKSEKTDFAELSGSFTAKNGLIHNPDLAMNAPLLRVTGSGDIALPPRTIDYRAVPKVVASLTGQGGGDDRGISVPILIRGSWDDPSVQPDMEGVVRGVLESPVDAAKGVADTVKNVGEGGAGAVKGVLDSVTGNNSGSEKGDDPVSGATKKLKGLFGD</sequence>
<name>A0A2M9FVR1_9PROT</name>
<dbReference type="Proteomes" id="UP000229498">
    <property type="component" value="Unassembled WGS sequence"/>
</dbReference>
<evidence type="ECO:0000313" key="3">
    <source>
        <dbReference type="EMBL" id="PJK27558.1"/>
    </source>
</evidence>
<dbReference type="GO" id="GO:0090313">
    <property type="term" value="P:regulation of protein targeting to membrane"/>
    <property type="evidence" value="ECO:0007669"/>
    <property type="project" value="TreeGrafter"/>
</dbReference>
<protein>
    <recommendedName>
        <fullName evidence="2">AsmA domain-containing protein</fullName>
    </recommendedName>
</protein>
<dbReference type="Pfam" id="PF05170">
    <property type="entry name" value="AsmA"/>
    <property type="match status" value="2"/>
</dbReference>
<organism evidence="3 4">
    <name type="scientific">Minwuia thermotolerans</name>
    <dbReference type="NCBI Taxonomy" id="2056226"/>
    <lineage>
        <taxon>Bacteria</taxon>
        <taxon>Pseudomonadati</taxon>
        <taxon>Pseudomonadota</taxon>
        <taxon>Alphaproteobacteria</taxon>
        <taxon>Minwuiales</taxon>
        <taxon>Minwuiaceae</taxon>
        <taxon>Minwuia</taxon>
    </lineage>
</organism>
<evidence type="ECO:0000256" key="1">
    <source>
        <dbReference type="SAM" id="MobiDB-lite"/>
    </source>
</evidence>
<feature type="region of interest" description="Disordered" evidence="1">
    <location>
        <begin position="644"/>
        <end position="678"/>
    </location>
</feature>
<dbReference type="PANTHER" id="PTHR30441">
    <property type="entry name" value="DUF748 DOMAIN-CONTAINING PROTEIN"/>
    <property type="match status" value="1"/>
</dbReference>
<dbReference type="PANTHER" id="PTHR30441:SF4">
    <property type="entry name" value="PROTEIN ASMA"/>
    <property type="match status" value="1"/>
</dbReference>
<dbReference type="GO" id="GO:0005886">
    <property type="term" value="C:plasma membrane"/>
    <property type="evidence" value="ECO:0007669"/>
    <property type="project" value="TreeGrafter"/>
</dbReference>
<comment type="caution">
    <text evidence="3">The sequence shown here is derived from an EMBL/GenBank/DDBJ whole genome shotgun (WGS) entry which is preliminary data.</text>
</comment>
<dbReference type="RefSeq" id="WP_109795271.1">
    <property type="nucleotide sequence ID" value="NZ_PHIG01000063.1"/>
</dbReference>
<proteinExistence type="predicted"/>
<gene>
    <name evidence="3" type="ORF">CVT23_21845</name>
</gene>
<dbReference type="EMBL" id="PHIG01000063">
    <property type="protein sequence ID" value="PJK27558.1"/>
    <property type="molecule type" value="Genomic_DNA"/>
</dbReference>
<evidence type="ECO:0000259" key="2">
    <source>
        <dbReference type="Pfam" id="PF05170"/>
    </source>
</evidence>
<feature type="domain" description="AsmA" evidence="2">
    <location>
        <begin position="311"/>
        <end position="546"/>
    </location>
</feature>
<evidence type="ECO:0000313" key="4">
    <source>
        <dbReference type="Proteomes" id="UP000229498"/>
    </source>
</evidence>
<dbReference type="AlphaFoldDB" id="A0A2M9FVR1"/>
<keyword evidence="4" id="KW-1185">Reference proteome</keyword>
<accession>A0A2M9FVR1</accession>
<feature type="domain" description="AsmA" evidence="2">
    <location>
        <begin position="3"/>
        <end position="200"/>
    </location>
</feature>
<dbReference type="InterPro" id="IPR007844">
    <property type="entry name" value="AsmA"/>
</dbReference>
<dbReference type="InterPro" id="IPR052894">
    <property type="entry name" value="AsmA-related"/>
</dbReference>
<reference evidence="3 4" key="1">
    <citation type="submission" date="2017-11" db="EMBL/GenBank/DDBJ databases">
        <title>Draft genome sequence of Rhizobiales bacterium SY3-13.</title>
        <authorList>
            <person name="Sun C."/>
        </authorList>
    </citation>
    <scope>NUCLEOTIDE SEQUENCE [LARGE SCALE GENOMIC DNA]</scope>
    <source>
        <strain evidence="3 4">SY3-13</strain>
    </source>
</reference>
<dbReference type="OrthoDB" id="5439561at2"/>